<name>A0A368VT25_9BACL</name>
<dbReference type="EMBL" id="QPJD01000011">
    <property type="protein sequence ID" value="RCW44874.1"/>
    <property type="molecule type" value="Genomic_DNA"/>
</dbReference>
<feature type="transmembrane region" description="Helical" evidence="1">
    <location>
        <begin position="33"/>
        <end position="52"/>
    </location>
</feature>
<organism evidence="2 3">
    <name type="scientific">Paenibacillus prosopidis</name>
    <dbReference type="NCBI Taxonomy" id="630520"/>
    <lineage>
        <taxon>Bacteria</taxon>
        <taxon>Bacillati</taxon>
        <taxon>Bacillota</taxon>
        <taxon>Bacilli</taxon>
        <taxon>Bacillales</taxon>
        <taxon>Paenibacillaceae</taxon>
        <taxon>Paenibacillus</taxon>
    </lineage>
</organism>
<keyword evidence="1" id="KW-0812">Transmembrane</keyword>
<evidence type="ECO:0000313" key="3">
    <source>
        <dbReference type="Proteomes" id="UP000252415"/>
    </source>
</evidence>
<proteinExistence type="predicted"/>
<gene>
    <name evidence="2" type="ORF">DFP97_111100</name>
</gene>
<reference evidence="2 3" key="1">
    <citation type="submission" date="2018-07" db="EMBL/GenBank/DDBJ databases">
        <title>Genomic Encyclopedia of Type Strains, Phase III (KMG-III): the genomes of soil and plant-associated and newly described type strains.</title>
        <authorList>
            <person name="Whitman W."/>
        </authorList>
    </citation>
    <scope>NUCLEOTIDE SEQUENCE [LARGE SCALE GENOMIC DNA]</scope>
    <source>
        <strain evidence="2 3">CECT 7506</strain>
    </source>
</reference>
<sequence>MLAIIIMTMLAAATATVIWIRNGAKQLFRERGWALFILLTGTLLAIGLLLRLPVPNPTDWIMTIFSPVYKPIVGWVEKGL</sequence>
<accession>A0A368VT25</accession>
<dbReference type="AlphaFoldDB" id="A0A368VT25"/>
<dbReference type="Proteomes" id="UP000252415">
    <property type="component" value="Unassembled WGS sequence"/>
</dbReference>
<dbReference type="RefSeq" id="WP_114381584.1">
    <property type="nucleotide sequence ID" value="NZ_QPJD01000011.1"/>
</dbReference>
<keyword evidence="1" id="KW-1133">Transmembrane helix</keyword>
<comment type="caution">
    <text evidence="2">The sequence shown here is derived from an EMBL/GenBank/DDBJ whole genome shotgun (WGS) entry which is preliminary data.</text>
</comment>
<evidence type="ECO:0000313" key="2">
    <source>
        <dbReference type="EMBL" id="RCW44874.1"/>
    </source>
</evidence>
<evidence type="ECO:0000256" key="1">
    <source>
        <dbReference type="SAM" id="Phobius"/>
    </source>
</evidence>
<keyword evidence="3" id="KW-1185">Reference proteome</keyword>
<keyword evidence="1" id="KW-0472">Membrane</keyword>
<protein>
    <submittedName>
        <fullName evidence="2">Uncharacterized protein</fullName>
    </submittedName>
</protein>